<accession>A0A2U1STS8</accession>
<dbReference type="Pfam" id="PF13747">
    <property type="entry name" value="DUF4164"/>
    <property type="match status" value="1"/>
</dbReference>
<proteinExistence type="predicted"/>
<protein>
    <submittedName>
        <fullName evidence="3">DUF4164 family protein</fullName>
    </submittedName>
</protein>
<evidence type="ECO:0000313" key="4">
    <source>
        <dbReference type="Proteomes" id="UP000245137"/>
    </source>
</evidence>
<reference evidence="3 5" key="3">
    <citation type="submission" date="2019-07" db="EMBL/GenBank/DDBJ databases">
        <title>Ln-dependent methylotrophs.</title>
        <authorList>
            <person name="Tani A."/>
        </authorList>
    </citation>
    <scope>NUCLEOTIDE SEQUENCE [LARGE SCALE GENOMIC DNA]</scope>
    <source>
        <strain evidence="3 5">SM89A</strain>
    </source>
</reference>
<reference evidence="2" key="2">
    <citation type="submission" date="2018-02" db="EMBL/GenBank/DDBJ databases">
        <authorList>
            <person name="Cohen D.B."/>
            <person name="Kent A.D."/>
        </authorList>
    </citation>
    <scope>NUCLEOTIDE SEQUENCE</scope>
    <source>
        <strain evidence="2">DSM 17706</strain>
    </source>
</reference>
<dbReference type="EMBL" id="VJMF01000046">
    <property type="protein sequence ID" value="TRL32510.1"/>
    <property type="molecule type" value="Genomic_DNA"/>
</dbReference>
<comment type="caution">
    <text evidence="2">The sequence shown here is derived from an EMBL/GenBank/DDBJ whole genome shotgun (WGS) entry which is preliminary data.</text>
</comment>
<evidence type="ECO:0000256" key="1">
    <source>
        <dbReference type="SAM" id="Coils"/>
    </source>
</evidence>
<evidence type="ECO:0000313" key="3">
    <source>
        <dbReference type="EMBL" id="TRL32510.1"/>
    </source>
</evidence>
<dbReference type="AlphaFoldDB" id="A0A2U1STS8"/>
<feature type="coiled-coil region" evidence="1">
    <location>
        <begin position="8"/>
        <end position="56"/>
    </location>
</feature>
<evidence type="ECO:0000313" key="2">
    <source>
        <dbReference type="EMBL" id="PWB95010.1"/>
    </source>
</evidence>
<reference evidence="2 4" key="1">
    <citation type="journal article" date="2018" name="Appl. Microbiol. Biotechnol.">
        <title>Co-cultivation of the strictly anaerobic methanogen Methanosarcina barkeri with aerobic methanotrophs in an oxygen-limited membrane bioreactor.</title>
        <authorList>
            <person name="In 't Zandt M.H."/>
            <person name="van den Bosch T.J.M."/>
            <person name="Rijkers R."/>
            <person name="van Kessel M.A.H.J."/>
            <person name="Jetten M.S.M."/>
            <person name="Welte C.U."/>
        </authorList>
    </citation>
    <scope>NUCLEOTIDE SEQUENCE [LARGE SCALE GENOMIC DNA]</scope>
    <source>
        <strain evidence="2 4">DSM 17706</strain>
    </source>
</reference>
<dbReference type="RefSeq" id="WP_108916035.1">
    <property type="nucleotide sequence ID" value="NZ_BGJY01000002.1"/>
</dbReference>
<gene>
    <name evidence="2" type="ORF">C5689_04260</name>
    <name evidence="3" type="ORF">FM996_12415</name>
</gene>
<keyword evidence="4" id="KW-1185">Reference proteome</keyword>
<dbReference type="Proteomes" id="UP000245137">
    <property type="component" value="Unassembled WGS sequence"/>
</dbReference>
<name>A0A2U1STS8_METSR</name>
<keyword evidence="1" id="KW-0175">Coiled coil</keyword>
<dbReference type="Proteomes" id="UP000316781">
    <property type="component" value="Unassembled WGS sequence"/>
</dbReference>
<organism evidence="2 4">
    <name type="scientific">Methylosinus sporium</name>
    <dbReference type="NCBI Taxonomy" id="428"/>
    <lineage>
        <taxon>Bacteria</taxon>
        <taxon>Pseudomonadati</taxon>
        <taxon>Pseudomonadota</taxon>
        <taxon>Alphaproteobacteria</taxon>
        <taxon>Hyphomicrobiales</taxon>
        <taxon>Methylocystaceae</taxon>
        <taxon>Methylosinus</taxon>
    </lineage>
</organism>
<dbReference type="InterPro" id="IPR025310">
    <property type="entry name" value="DUF4164"/>
</dbReference>
<dbReference type="OrthoDB" id="8001694at2"/>
<evidence type="ECO:0000313" key="5">
    <source>
        <dbReference type="Proteomes" id="UP000316781"/>
    </source>
</evidence>
<sequence length="97" mass="10892">MTQVPHRLDDALQRLSAALERLEETVARRREAELSHADLEEELAVMQDDRSRLGLELDAALAQNSALEKARDEVLTRLDRTSLGIIAVLGDEDRTQT</sequence>
<dbReference type="EMBL" id="PUIV01000004">
    <property type="protein sequence ID" value="PWB95010.1"/>
    <property type="molecule type" value="Genomic_DNA"/>
</dbReference>